<dbReference type="EMBL" id="CP119391">
    <property type="protein sequence ID" value="WNK20498.1"/>
    <property type="molecule type" value="Genomic_DNA"/>
</dbReference>
<reference evidence="2 3" key="1">
    <citation type="submission" date="2023-03" db="EMBL/GenBank/DDBJ databases">
        <title>Halomonas sp. nov., isolated from Korean tranditional fermented seafood 'Jeotgal'.</title>
        <authorList>
            <person name="Kim B."/>
            <person name="Shin N.-R."/>
        </authorList>
    </citation>
    <scope>NUCLEOTIDE SEQUENCE [LARGE SCALE GENOMIC DNA]</scope>
    <source>
        <strain evidence="2 3">SG2L-4</strain>
    </source>
</reference>
<feature type="transmembrane region" description="Helical" evidence="1">
    <location>
        <begin position="119"/>
        <end position="140"/>
    </location>
</feature>
<keyword evidence="3" id="KW-1185">Reference proteome</keyword>
<keyword evidence="1" id="KW-0472">Membrane</keyword>
<dbReference type="InterPro" id="IPR021306">
    <property type="entry name" value="DUF2878"/>
</dbReference>
<accession>A0ABY9Z0Y3</accession>
<feature type="transmembrane region" description="Helical" evidence="1">
    <location>
        <begin position="23"/>
        <end position="48"/>
    </location>
</feature>
<feature type="transmembrane region" description="Helical" evidence="1">
    <location>
        <begin position="60"/>
        <end position="82"/>
    </location>
</feature>
<dbReference type="RefSeq" id="WP_311884183.1">
    <property type="nucleotide sequence ID" value="NZ_CP119391.1"/>
</dbReference>
<feature type="transmembrane region" description="Helical" evidence="1">
    <location>
        <begin position="94"/>
        <end position="112"/>
    </location>
</feature>
<name>A0ABY9Z0Y3_9GAMM</name>
<dbReference type="Proteomes" id="UP001301869">
    <property type="component" value="Chromosome"/>
</dbReference>
<feature type="transmembrane region" description="Helical" evidence="1">
    <location>
        <begin position="152"/>
        <end position="169"/>
    </location>
</feature>
<evidence type="ECO:0000313" key="3">
    <source>
        <dbReference type="Proteomes" id="UP001301869"/>
    </source>
</evidence>
<evidence type="ECO:0000256" key="1">
    <source>
        <dbReference type="SAM" id="Phobius"/>
    </source>
</evidence>
<dbReference type="Pfam" id="PF11086">
    <property type="entry name" value="DUF2878"/>
    <property type="match status" value="1"/>
</dbReference>
<sequence>MTLPLPFTPRARRLIVNAMAFEAGWLVCVLGGSSVALVAGPALIGWHLWRTAGPGEWRLVVGFALAGLFIDGGLTLAGGFTFHRPGAHGTMPDAWPLPLWLWMLWPLFATLVRHSLSWLWPYPWLATCCGAAGAALSYYGGSVLARVTLAPWLVPAEALAWGLVCALLARQRP</sequence>
<protein>
    <submittedName>
        <fullName evidence="2">DUF2878 domain-containing protein</fullName>
    </submittedName>
</protein>
<keyword evidence="1" id="KW-1133">Transmembrane helix</keyword>
<proteinExistence type="predicted"/>
<gene>
    <name evidence="2" type="ORF">P1P91_02080</name>
</gene>
<keyword evidence="1" id="KW-0812">Transmembrane</keyword>
<evidence type="ECO:0000313" key="2">
    <source>
        <dbReference type="EMBL" id="WNK20498.1"/>
    </source>
</evidence>
<organism evidence="2 3">
    <name type="scientific">Halomonas piscis</name>
    <dbReference type="NCBI Taxonomy" id="3031727"/>
    <lineage>
        <taxon>Bacteria</taxon>
        <taxon>Pseudomonadati</taxon>
        <taxon>Pseudomonadota</taxon>
        <taxon>Gammaproteobacteria</taxon>
        <taxon>Oceanospirillales</taxon>
        <taxon>Halomonadaceae</taxon>
        <taxon>Halomonas</taxon>
    </lineage>
</organism>